<evidence type="ECO:0000313" key="2">
    <source>
        <dbReference type="EMBL" id="SVB81321.1"/>
    </source>
</evidence>
<dbReference type="Gene3D" id="3.20.20.370">
    <property type="entry name" value="Glycoside hydrolase/deacetylase"/>
    <property type="match status" value="1"/>
</dbReference>
<dbReference type="Pfam" id="PF01522">
    <property type="entry name" value="Polysacc_deac_1"/>
    <property type="match status" value="1"/>
</dbReference>
<evidence type="ECO:0000259" key="1">
    <source>
        <dbReference type="PROSITE" id="PS51677"/>
    </source>
</evidence>
<dbReference type="InterPro" id="IPR045235">
    <property type="entry name" value="PuuE_HpPgdA-like"/>
</dbReference>
<proteinExistence type="predicted"/>
<accession>A0A382H4G0</accession>
<dbReference type="GO" id="GO:0016810">
    <property type="term" value="F:hydrolase activity, acting on carbon-nitrogen (but not peptide) bonds"/>
    <property type="evidence" value="ECO:0007669"/>
    <property type="project" value="InterPro"/>
</dbReference>
<dbReference type="PANTHER" id="PTHR47561:SF1">
    <property type="entry name" value="POLYSACCHARIDE DEACETYLASE FAMILY PROTEIN (AFU_ORTHOLOGUE AFUA_6G05030)"/>
    <property type="match status" value="1"/>
</dbReference>
<feature type="non-terminal residue" evidence="2">
    <location>
        <position position="199"/>
    </location>
</feature>
<dbReference type="SUPFAM" id="SSF88713">
    <property type="entry name" value="Glycoside hydrolase/deacetylase"/>
    <property type="match status" value="1"/>
</dbReference>
<dbReference type="Pfam" id="PF11959">
    <property type="entry name" value="DUF3473"/>
    <property type="match status" value="1"/>
</dbReference>
<dbReference type="PANTHER" id="PTHR47561">
    <property type="entry name" value="POLYSACCHARIDE DEACETYLASE FAMILY PROTEIN (AFU_ORTHOLOGUE AFUA_6G05030)"/>
    <property type="match status" value="1"/>
</dbReference>
<dbReference type="EMBL" id="UINC01058726">
    <property type="protein sequence ID" value="SVB81321.1"/>
    <property type="molecule type" value="Genomic_DNA"/>
</dbReference>
<dbReference type="AlphaFoldDB" id="A0A382H4G0"/>
<feature type="domain" description="NodB homology" evidence="1">
    <location>
        <begin position="17"/>
        <end position="199"/>
    </location>
</feature>
<dbReference type="PROSITE" id="PS51677">
    <property type="entry name" value="NODB"/>
    <property type="match status" value="1"/>
</dbReference>
<sequence length="199" mass="22625">MNLLGIDFEEWYHPELIQPYIKNQKTTPKIIAGIDKILNLLRKNDTLATFFVVGELLEHTPELLDKIIDNGHEIGFHTMYHTNLNHNGFKDDFDFEVKKFAELTGKKSKGFRAPTFSMNSSSSWAIDILEKNNYLYDSSIVPAKTMLYGNPDAEQGPYNITSKSLEKNDSNGKLKEFPLLTTKFLGKKIPAGGGFYLRT</sequence>
<dbReference type="InterPro" id="IPR022560">
    <property type="entry name" value="DUF3473"/>
</dbReference>
<dbReference type="InterPro" id="IPR002509">
    <property type="entry name" value="NODB_dom"/>
</dbReference>
<dbReference type="GO" id="GO:0005975">
    <property type="term" value="P:carbohydrate metabolic process"/>
    <property type="evidence" value="ECO:0007669"/>
    <property type="project" value="InterPro"/>
</dbReference>
<dbReference type="InterPro" id="IPR011330">
    <property type="entry name" value="Glyco_hydro/deAcase_b/a-brl"/>
</dbReference>
<gene>
    <name evidence="2" type="ORF">METZ01_LOCUS234175</name>
</gene>
<dbReference type="CDD" id="cd10941">
    <property type="entry name" value="CE4_PuuE_HpPgdA_like_2"/>
    <property type="match status" value="1"/>
</dbReference>
<reference evidence="2" key="1">
    <citation type="submission" date="2018-05" db="EMBL/GenBank/DDBJ databases">
        <authorList>
            <person name="Lanie J.A."/>
            <person name="Ng W.-L."/>
            <person name="Kazmierczak K.M."/>
            <person name="Andrzejewski T.M."/>
            <person name="Davidsen T.M."/>
            <person name="Wayne K.J."/>
            <person name="Tettelin H."/>
            <person name="Glass J.I."/>
            <person name="Rusch D."/>
            <person name="Podicherti R."/>
            <person name="Tsui H.-C.T."/>
            <person name="Winkler M.E."/>
        </authorList>
    </citation>
    <scope>NUCLEOTIDE SEQUENCE</scope>
</reference>
<organism evidence="2">
    <name type="scientific">marine metagenome</name>
    <dbReference type="NCBI Taxonomy" id="408172"/>
    <lineage>
        <taxon>unclassified sequences</taxon>
        <taxon>metagenomes</taxon>
        <taxon>ecological metagenomes</taxon>
    </lineage>
</organism>
<protein>
    <recommendedName>
        <fullName evidence="1">NodB homology domain-containing protein</fullName>
    </recommendedName>
</protein>
<name>A0A382H4G0_9ZZZZ</name>